<dbReference type="EMBL" id="MU276281">
    <property type="protein sequence ID" value="KAI0039620.1"/>
    <property type="molecule type" value="Genomic_DNA"/>
</dbReference>
<keyword evidence="2" id="KW-1185">Reference proteome</keyword>
<comment type="caution">
    <text evidence="1">The sequence shown here is derived from an EMBL/GenBank/DDBJ whole genome shotgun (WGS) entry which is preliminary data.</text>
</comment>
<dbReference type="Proteomes" id="UP000814033">
    <property type="component" value="Unassembled WGS sequence"/>
</dbReference>
<protein>
    <submittedName>
        <fullName evidence="1">DHS-like NAD/FAD-binding domain-containing protein</fullName>
    </submittedName>
</protein>
<proteinExistence type="predicted"/>
<evidence type="ECO:0000313" key="1">
    <source>
        <dbReference type="EMBL" id="KAI0039620.1"/>
    </source>
</evidence>
<reference evidence="1" key="1">
    <citation type="submission" date="2021-02" db="EMBL/GenBank/DDBJ databases">
        <authorList>
            <consortium name="DOE Joint Genome Institute"/>
            <person name="Ahrendt S."/>
            <person name="Looney B.P."/>
            <person name="Miyauchi S."/>
            <person name="Morin E."/>
            <person name="Drula E."/>
            <person name="Courty P.E."/>
            <person name="Chicoki N."/>
            <person name="Fauchery L."/>
            <person name="Kohler A."/>
            <person name="Kuo A."/>
            <person name="Labutti K."/>
            <person name="Pangilinan J."/>
            <person name="Lipzen A."/>
            <person name="Riley R."/>
            <person name="Andreopoulos W."/>
            <person name="He G."/>
            <person name="Johnson J."/>
            <person name="Barry K.W."/>
            <person name="Grigoriev I.V."/>
            <person name="Nagy L."/>
            <person name="Hibbett D."/>
            <person name="Henrissat B."/>
            <person name="Matheny P.B."/>
            <person name="Labbe J."/>
            <person name="Martin F."/>
        </authorList>
    </citation>
    <scope>NUCLEOTIDE SEQUENCE</scope>
    <source>
        <strain evidence="1">FP105234-sp</strain>
    </source>
</reference>
<organism evidence="1 2">
    <name type="scientific">Auriscalpium vulgare</name>
    <dbReference type="NCBI Taxonomy" id="40419"/>
    <lineage>
        <taxon>Eukaryota</taxon>
        <taxon>Fungi</taxon>
        <taxon>Dikarya</taxon>
        <taxon>Basidiomycota</taxon>
        <taxon>Agaricomycotina</taxon>
        <taxon>Agaricomycetes</taxon>
        <taxon>Russulales</taxon>
        <taxon>Auriscalpiaceae</taxon>
        <taxon>Auriscalpium</taxon>
    </lineage>
</organism>
<gene>
    <name evidence="1" type="ORF">FA95DRAFT_1503914</name>
</gene>
<evidence type="ECO:0000313" key="2">
    <source>
        <dbReference type="Proteomes" id="UP000814033"/>
    </source>
</evidence>
<reference evidence="1" key="2">
    <citation type="journal article" date="2022" name="New Phytol.">
        <title>Evolutionary transition to the ectomycorrhizal habit in the genomes of a hyperdiverse lineage of mushroom-forming fungi.</title>
        <authorList>
            <person name="Looney B."/>
            <person name="Miyauchi S."/>
            <person name="Morin E."/>
            <person name="Drula E."/>
            <person name="Courty P.E."/>
            <person name="Kohler A."/>
            <person name="Kuo A."/>
            <person name="LaButti K."/>
            <person name="Pangilinan J."/>
            <person name="Lipzen A."/>
            <person name="Riley R."/>
            <person name="Andreopoulos W."/>
            <person name="He G."/>
            <person name="Johnson J."/>
            <person name="Nolan M."/>
            <person name="Tritt A."/>
            <person name="Barry K.W."/>
            <person name="Grigoriev I.V."/>
            <person name="Nagy L.G."/>
            <person name="Hibbett D."/>
            <person name="Henrissat B."/>
            <person name="Matheny P.B."/>
            <person name="Labbe J."/>
            <person name="Martin F.M."/>
        </authorList>
    </citation>
    <scope>NUCLEOTIDE SEQUENCE</scope>
    <source>
        <strain evidence="1">FP105234-sp</strain>
    </source>
</reference>
<name>A0ACB8R6P0_9AGAM</name>
<accession>A0ACB8R6P0</accession>
<sequence length="296" mass="32032">MVPSSNILDFRQVLHDSKNIVAVVGAGVSAASGIPTWRDSDGIWTAYDPAKLATPQAFTANPSLVWQHYHALRDRALAAVPNPAHLALALLCIPDLLRGIAPLAKFTLVTQNIDGLDALALERTIESYRAGRGNGDTCEASRLYEMHGRVLDTLCTSCDRRQCDRTSPLCPALASSSLRTAGDEIHSKDLPRCLHCGGLLRPGVVWFDEVPHHLREIWEVVDHADLCLLIGTSSQVQPAAAYAYEVVDHGGKVAVFNLEQSVDDDHCEFLFLGPCAETLPAVLFGNEPGHALSQGE</sequence>